<organism evidence="1 2">
    <name type="scientific">Paramuricea clavata</name>
    <name type="common">Red gorgonian</name>
    <name type="synonym">Violescent sea-whip</name>
    <dbReference type="NCBI Taxonomy" id="317549"/>
    <lineage>
        <taxon>Eukaryota</taxon>
        <taxon>Metazoa</taxon>
        <taxon>Cnidaria</taxon>
        <taxon>Anthozoa</taxon>
        <taxon>Octocorallia</taxon>
        <taxon>Malacalcyonacea</taxon>
        <taxon>Plexauridae</taxon>
        <taxon>Paramuricea</taxon>
    </lineage>
</organism>
<evidence type="ECO:0000313" key="1">
    <source>
        <dbReference type="EMBL" id="CAB3995698.1"/>
    </source>
</evidence>
<dbReference type="PANTHER" id="PTHR22744">
    <property type="entry name" value="HELIX LOOP HELIX PROTEIN 21-RELATED"/>
    <property type="match status" value="1"/>
</dbReference>
<evidence type="ECO:0000313" key="2">
    <source>
        <dbReference type="Proteomes" id="UP001152795"/>
    </source>
</evidence>
<dbReference type="Pfam" id="PF00651">
    <property type="entry name" value="BTB"/>
    <property type="match status" value="1"/>
</dbReference>
<dbReference type="PANTHER" id="PTHR22744:SF17">
    <property type="entry name" value="BTB DOMAIN-CONTAINING PROTEIN"/>
    <property type="match status" value="1"/>
</dbReference>
<dbReference type="EMBL" id="CACRXK020002712">
    <property type="protein sequence ID" value="CAB3995698.1"/>
    <property type="molecule type" value="Genomic_DNA"/>
</dbReference>
<dbReference type="InterPro" id="IPR000210">
    <property type="entry name" value="BTB/POZ_dom"/>
</dbReference>
<sequence length="334" mass="37596">MATKNDKNVFASPWNDSDMVLVLEGRELHVHKWILKSQSPVFKAMFDGHFQEASEARITLKEKYFQSMVRFLKVLYPSSMFGETKSPLDDECWLSILALAEEYQCVNVIKQCIDEVKITPQNALQILPYAVKYHHTALPTIYDVINWSAPTTKLEKIVPEIESKEKSNTMLLTKCRFLESAVVKMQDAIISLIDDFVTQKKSADDALSSTQKSLDEATRKINDLQPPAAKNVIMSLAHVGAKHKGRHSTPIGYSSAYAAMPKQTYHGASNTTADYRCSHNVGVREISKTKSCIHCKEKYKEKFLVPIPSCQNTQNIFSMLQSGDDVATAVKNQI</sequence>
<dbReference type="OrthoDB" id="5968623at2759"/>
<accession>A0A6S7GUL2</accession>
<keyword evidence="2" id="KW-1185">Reference proteome</keyword>
<name>A0A6S7GUL2_PARCT</name>
<proteinExistence type="predicted"/>
<dbReference type="SUPFAM" id="SSF54695">
    <property type="entry name" value="POZ domain"/>
    <property type="match status" value="1"/>
</dbReference>
<protein>
    <submittedName>
        <fullName evidence="1">BTB and MATH domain-containing 36-like</fullName>
    </submittedName>
</protein>
<dbReference type="PROSITE" id="PS50097">
    <property type="entry name" value="BTB"/>
    <property type="match status" value="1"/>
</dbReference>
<dbReference type="InterPro" id="IPR011333">
    <property type="entry name" value="SKP1/BTB/POZ_sf"/>
</dbReference>
<reference evidence="1" key="1">
    <citation type="submission" date="2020-04" db="EMBL/GenBank/DDBJ databases">
        <authorList>
            <person name="Alioto T."/>
            <person name="Alioto T."/>
            <person name="Gomez Garrido J."/>
        </authorList>
    </citation>
    <scope>NUCLEOTIDE SEQUENCE</scope>
    <source>
        <strain evidence="1">A484AB</strain>
    </source>
</reference>
<dbReference type="AlphaFoldDB" id="A0A6S7GUL2"/>
<dbReference type="SMART" id="SM00225">
    <property type="entry name" value="BTB"/>
    <property type="match status" value="1"/>
</dbReference>
<gene>
    <name evidence="1" type="ORF">PACLA_8A067381</name>
</gene>
<comment type="caution">
    <text evidence="1">The sequence shown here is derived from an EMBL/GenBank/DDBJ whole genome shotgun (WGS) entry which is preliminary data.</text>
</comment>
<dbReference type="Proteomes" id="UP001152795">
    <property type="component" value="Unassembled WGS sequence"/>
</dbReference>
<dbReference type="Gene3D" id="3.30.710.10">
    <property type="entry name" value="Potassium Channel Kv1.1, Chain A"/>
    <property type="match status" value="1"/>
</dbReference>